<dbReference type="Pfam" id="PF00395">
    <property type="entry name" value="SLH"/>
    <property type="match status" value="3"/>
</dbReference>
<reference evidence="4" key="1">
    <citation type="journal article" date="2021" name="PeerJ">
        <title>Extensive microbial diversity within the chicken gut microbiome revealed by metagenomics and culture.</title>
        <authorList>
            <person name="Gilroy R."/>
            <person name="Ravi A."/>
            <person name="Getino M."/>
            <person name="Pursley I."/>
            <person name="Horton D.L."/>
            <person name="Alikhan N.F."/>
            <person name="Baker D."/>
            <person name="Gharbi K."/>
            <person name="Hall N."/>
            <person name="Watson M."/>
            <person name="Adriaenssens E.M."/>
            <person name="Foster-Nyarko E."/>
            <person name="Jarju S."/>
            <person name="Secka A."/>
            <person name="Antonio M."/>
            <person name="Oren A."/>
            <person name="Chaudhuri R.R."/>
            <person name="La Ragione R."/>
            <person name="Hildebrand F."/>
            <person name="Pallen M.J."/>
        </authorList>
    </citation>
    <scope>NUCLEOTIDE SEQUENCE</scope>
    <source>
        <strain evidence="4">ChiBcec1-1630</strain>
    </source>
</reference>
<dbReference type="PANTHER" id="PTHR43308:SF5">
    <property type="entry name" value="S-LAYER PROTEIN _ PEPTIDOGLYCAN ENDO-BETA-N-ACETYLGLUCOSAMINIDASE"/>
    <property type="match status" value="1"/>
</dbReference>
<dbReference type="PROSITE" id="PS51272">
    <property type="entry name" value="SLH"/>
    <property type="match status" value="3"/>
</dbReference>
<feature type="domain" description="SLH" evidence="3">
    <location>
        <begin position="231"/>
        <end position="294"/>
    </location>
</feature>
<feature type="region of interest" description="Disordered" evidence="2">
    <location>
        <begin position="194"/>
        <end position="234"/>
    </location>
</feature>
<reference evidence="4" key="2">
    <citation type="submission" date="2021-04" db="EMBL/GenBank/DDBJ databases">
        <authorList>
            <person name="Gilroy R."/>
        </authorList>
    </citation>
    <scope>NUCLEOTIDE SEQUENCE</scope>
    <source>
        <strain evidence="4">ChiBcec1-1630</strain>
    </source>
</reference>
<organism evidence="4 5">
    <name type="scientific">Candidatus Eisenbergiella intestinigallinarum</name>
    <dbReference type="NCBI Taxonomy" id="2838549"/>
    <lineage>
        <taxon>Bacteria</taxon>
        <taxon>Bacillati</taxon>
        <taxon>Bacillota</taxon>
        <taxon>Clostridia</taxon>
        <taxon>Lachnospirales</taxon>
        <taxon>Lachnospiraceae</taxon>
        <taxon>Eisenbergiella</taxon>
    </lineage>
</organism>
<evidence type="ECO:0000313" key="4">
    <source>
        <dbReference type="EMBL" id="HJC88327.1"/>
    </source>
</evidence>
<comment type="caution">
    <text evidence="4">The sequence shown here is derived from an EMBL/GenBank/DDBJ whole genome shotgun (WGS) entry which is preliminary data.</text>
</comment>
<name>A0A9D2QLL3_9FIRM</name>
<dbReference type="Pfam" id="PF18998">
    <property type="entry name" value="Flg_new_2"/>
    <property type="match status" value="1"/>
</dbReference>
<dbReference type="InterPro" id="IPR001119">
    <property type="entry name" value="SLH_dom"/>
</dbReference>
<proteinExistence type="predicted"/>
<protein>
    <submittedName>
        <fullName evidence="4">S-layer homology domain-containing protein</fullName>
    </submittedName>
</protein>
<gene>
    <name evidence="4" type="ORF">H9926_09965</name>
</gene>
<feature type="domain" description="SLH" evidence="3">
    <location>
        <begin position="295"/>
        <end position="357"/>
    </location>
</feature>
<dbReference type="Proteomes" id="UP000823922">
    <property type="component" value="Unassembled WGS sequence"/>
</dbReference>
<sequence length="482" mass="51922">TYTTGKTTMDMNGTQYRCVVSNSAGSVISDAATLAVQKSTTPIDPKYVRYIVEHYKQNADGRYTLADTEQPIDEIGKTVTATPKTYEGYTYNPNAAGTVAGGTLTEIRDAADIVTLKLYYDLTVYTVTVEIEGSGTAAASPVSATAGTEIRLTADPGGNYHFERWEIVSGNITIENNAFSMPTENVTVRAVFAPDASGGSSGTEGGHTGDDEADEEDSDSPSGSIGVQKEADSPFTDVLPDDWFYNDVMFVWKNGLMDGTGAVTFSPDAPITRAQVALIFFRLAGSPEVTGDNPFTDVENSPATAWYYDAALWAHQRGIVVGYADHTWHPGDPVSREQLAVMFRNYANYRGYDLTAADDLSGYVDAGEVSEWAKESVRWAADRGMMNGRNSAVLNPTGIVTRAQAAAMFCRFIESNSLVPPVVVSGENEDAEGMDSGERGWTQQFPGPMTGSMARNDYVPVVSDGADTVRRALRVSKKQAKI</sequence>
<evidence type="ECO:0000313" key="5">
    <source>
        <dbReference type="Proteomes" id="UP000823922"/>
    </source>
</evidence>
<dbReference type="InterPro" id="IPR044060">
    <property type="entry name" value="Bacterial_rp_domain"/>
</dbReference>
<evidence type="ECO:0000256" key="1">
    <source>
        <dbReference type="ARBA" id="ARBA00022737"/>
    </source>
</evidence>
<keyword evidence="1" id="KW-0677">Repeat</keyword>
<dbReference type="PANTHER" id="PTHR43308">
    <property type="entry name" value="OUTER MEMBRANE PROTEIN ALPHA-RELATED"/>
    <property type="match status" value="1"/>
</dbReference>
<dbReference type="InterPro" id="IPR051465">
    <property type="entry name" value="Cell_Envelope_Struct_Comp"/>
</dbReference>
<dbReference type="EMBL" id="DWVS01000252">
    <property type="protein sequence ID" value="HJC88327.1"/>
    <property type="molecule type" value="Genomic_DNA"/>
</dbReference>
<feature type="non-terminal residue" evidence="4">
    <location>
        <position position="1"/>
    </location>
</feature>
<feature type="domain" description="SLH" evidence="3">
    <location>
        <begin position="360"/>
        <end position="423"/>
    </location>
</feature>
<dbReference type="AlphaFoldDB" id="A0A9D2QLL3"/>
<accession>A0A9D2QLL3</accession>
<evidence type="ECO:0000256" key="2">
    <source>
        <dbReference type="SAM" id="MobiDB-lite"/>
    </source>
</evidence>
<evidence type="ECO:0000259" key="3">
    <source>
        <dbReference type="PROSITE" id="PS51272"/>
    </source>
</evidence>